<evidence type="ECO:0008006" key="8">
    <source>
        <dbReference type="Google" id="ProtNLM"/>
    </source>
</evidence>
<dbReference type="InterPro" id="IPR019109">
    <property type="entry name" value="MamF_MmsF"/>
</dbReference>
<dbReference type="Pfam" id="PF09685">
    <property type="entry name" value="MamF_MmsF"/>
    <property type="match status" value="1"/>
</dbReference>
<proteinExistence type="predicted"/>
<sequence>MRQLLSALSYFSIFFAPFLFPIIIWIVAKDNYIEGHAKRALFSHIFPFLAAIPLLYFFVTAHSLGSAVGFVILFFVIYALSFVYNIVKGIQVLREYA</sequence>
<dbReference type="RefSeq" id="WP_053783120.1">
    <property type="nucleotide sequence ID" value="NZ_LITU01000075.1"/>
</dbReference>
<reference evidence="6 7" key="1">
    <citation type="submission" date="2015-08" db="EMBL/GenBank/DDBJ databases">
        <title>Draft genome sequence of cellulolytic and xylanolytic Paenibacillus sp. A59, isolated from a decaying forest soil from Patagonia, Argentina.</title>
        <authorList>
            <person name="Ghio S."/>
            <person name="Caceres A.M."/>
            <person name="Talia P."/>
            <person name="Grasso D."/>
            <person name="Campos E."/>
        </authorList>
    </citation>
    <scope>NUCLEOTIDE SEQUENCE [LARGE SCALE GENOMIC DNA]</scope>
    <source>
        <strain evidence="6 7">A59</strain>
    </source>
</reference>
<evidence type="ECO:0000256" key="2">
    <source>
        <dbReference type="ARBA" id="ARBA00022692"/>
    </source>
</evidence>
<dbReference type="EMBL" id="LITU01000075">
    <property type="protein sequence ID" value="KOY13887.1"/>
    <property type="molecule type" value="Genomic_DNA"/>
</dbReference>
<dbReference type="OrthoDB" id="2328241at2"/>
<dbReference type="AlphaFoldDB" id="A0A0N0C374"/>
<evidence type="ECO:0000313" key="7">
    <source>
        <dbReference type="Proteomes" id="UP000037688"/>
    </source>
</evidence>
<evidence type="ECO:0000256" key="1">
    <source>
        <dbReference type="ARBA" id="ARBA00004141"/>
    </source>
</evidence>
<feature type="transmembrane region" description="Helical" evidence="5">
    <location>
        <begin position="40"/>
        <end position="59"/>
    </location>
</feature>
<feature type="transmembrane region" description="Helical" evidence="5">
    <location>
        <begin position="6"/>
        <end position="28"/>
    </location>
</feature>
<protein>
    <recommendedName>
        <fullName evidence="8">DUF4870 domain-containing protein</fullName>
    </recommendedName>
</protein>
<feature type="transmembrane region" description="Helical" evidence="5">
    <location>
        <begin position="65"/>
        <end position="87"/>
    </location>
</feature>
<organism evidence="6 7">
    <name type="scientific">Paenibacillus xylanivorans</name>
    <dbReference type="NCBI Taxonomy" id="1705561"/>
    <lineage>
        <taxon>Bacteria</taxon>
        <taxon>Bacillati</taxon>
        <taxon>Bacillota</taxon>
        <taxon>Bacilli</taxon>
        <taxon>Bacillales</taxon>
        <taxon>Paenibacillaceae</taxon>
        <taxon>Paenibacillus</taxon>
    </lineage>
</organism>
<evidence type="ECO:0000256" key="4">
    <source>
        <dbReference type="ARBA" id="ARBA00023136"/>
    </source>
</evidence>
<comment type="subcellular location">
    <subcellularLocation>
        <location evidence="1">Membrane</location>
        <topology evidence="1">Multi-pass membrane protein</topology>
    </subcellularLocation>
</comment>
<evidence type="ECO:0000313" key="6">
    <source>
        <dbReference type="EMBL" id="KOY13887.1"/>
    </source>
</evidence>
<evidence type="ECO:0000256" key="5">
    <source>
        <dbReference type="SAM" id="Phobius"/>
    </source>
</evidence>
<accession>A0A0N0C374</accession>
<keyword evidence="4 5" id="KW-0472">Membrane</keyword>
<name>A0A0N0C374_9BACL</name>
<gene>
    <name evidence="6" type="ORF">AMS66_23585</name>
</gene>
<evidence type="ECO:0000256" key="3">
    <source>
        <dbReference type="ARBA" id="ARBA00022989"/>
    </source>
</evidence>
<keyword evidence="2 5" id="KW-0812">Transmembrane</keyword>
<dbReference type="GeneID" id="97130314"/>
<dbReference type="PATRIC" id="fig|1705561.3.peg.4940"/>
<keyword evidence="7" id="KW-1185">Reference proteome</keyword>
<comment type="caution">
    <text evidence="6">The sequence shown here is derived from an EMBL/GenBank/DDBJ whole genome shotgun (WGS) entry which is preliminary data.</text>
</comment>
<dbReference type="Proteomes" id="UP000037688">
    <property type="component" value="Unassembled WGS sequence"/>
</dbReference>
<keyword evidence="3 5" id="KW-1133">Transmembrane helix</keyword>